<evidence type="ECO:0000313" key="3">
    <source>
        <dbReference type="EMBL" id="SCV73397.1"/>
    </source>
</evidence>
<evidence type="ECO:0000256" key="1">
    <source>
        <dbReference type="SAM" id="MobiDB-lite"/>
    </source>
</evidence>
<feature type="region of interest" description="Disordered" evidence="1">
    <location>
        <begin position="259"/>
        <end position="294"/>
    </location>
</feature>
<dbReference type="Pfam" id="PF12735">
    <property type="entry name" value="IgD3_Trs65"/>
    <property type="match status" value="1"/>
</dbReference>
<dbReference type="EMBL" id="FMSP01000018">
    <property type="protein sequence ID" value="SCV73397.1"/>
    <property type="molecule type" value="Genomic_DNA"/>
</dbReference>
<feature type="compositionally biased region" description="Polar residues" evidence="1">
    <location>
        <begin position="1034"/>
        <end position="1047"/>
    </location>
</feature>
<dbReference type="GO" id="GO:1990071">
    <property type="term" value="C:TRAPPII protein complex"/>
    <property type="evidence" value="ECO:0007669"/>
    <property type="project" value="InterPro"/>
</dbReference>
<feature type="region of interest" description="Disordered" evidence="1">
    <location>
        <begin position="648"/>
        <end position="669"/>
    </location>
</feature>
<keyword evidence="4" id="KW-1185">Reference proteome</keyword>
<dbReference type="InterPro" id="IPR055420">
    <property type="entry name" value="IgD3_Trs65"/>
</dbReference>
<feature type="compositionally biased region" description="Basic and acidic residues" evidence="1">
    <location>
        <begin position="155"/>
        <end position="184"/>
    </location>
</feature>
<feature type="region of interest" description="Disordered" evidence="1">
    <location>
        <begin position="145"/>
        <end position="202"/>
    </location>
</feature>
<sequence>MTIASTSTSTMDELDPATLFNFASLHLHVPCHAPAEARAAPPPATSSSQIAHLGPDDKRKVDEWVSKIAEDQERNSAYLARTRSDETLSFYLVIKLPRQPTLDRAQAAAFFLPSSSSSSSTSSSSVNSAPHLLLTADASFVEGYDGATPVSVGETRPRPSLRPETHDAHDHDHDHDHDGDDPHQPHFHLSASTHSHSIGLGIGRPPSVLPSLDTANLSLLGGPKVPLTPSPLPTKRDKDLGYVKHVESVPLWSCTFDPSAQEMASDEEHPHEPTEGKGKGKETSGRVWVGRQGGDEGDGPWIGVWEFRGHVAYVRSQLVLPRLCLTLNVAFRDDPGLGEMMKKLGRDGAVGAGADHPDGDGGYDSDEYLVESFEDVNLLEGLSSVFPNGNDAPLHLPASRLPQPFPSPIMGPTTSRRPSRAMTLVDASTSGLTDGVLHPSIRRAVQRVLPVRSPIIVRMRAVPCPIHVAPPLTTSQNSTESNESASKRFVGGGGISSMGCDDPNEQRGLVMCVEVEGFGGTSHDPALESKEEAFEILSVEVEIAGATPSAITTTTTMGNGVAVDPRLGMVKGSMRSDVLVKPIGQEGKGAFPLVIGSTEQHNFLYAITVAPDAAQDVDVGFVRTIPAQVLPPLIPLVVATSPSQRFASRFGTGDGKTEGNEVERTRDGETRDAVTAGTSANLRNVTIVVRGRPVKASRTRTRGAYKTEGDDQPLESTWTNEDYVSATAPFASRWNTTLDVSSFAYRAPPRKTTFEHRERVNPFTLPPAVAASTARAARQSLIDNERRKTVRNSSQLSVEAETIAGSKRYTMASLAAMAARSPVLARHGGHHPSKMMMSDSPRSSMQINRALPSVPGQGQDSLTKRYFSLPPGGSPRTNAFASRPRSPFTFNPTNKVETPPPGWRASFPASLGGGTGAEGAEGTKWNGSGSTNTNATRDEPGRTSHQDAPAHRGGFTTTTIDHGQILVSVTLMPLRAIKKPHHSAVTYQDDNIAGDQDVDDEVRSLPSAVGHRASFKFPSPLPSPSPAAGSPQFQDTSSPKLDLSSPTPDAVESPQYRAPRVGLLDVFLVEVFVVNRSDQVKRFTVGVPAASEASDANLNPNTKAWYENPNTPTTTALQAAQARRDGRINTHVASLVALENDVRIGPLLPRSCASVTLRFLAIRPGAHALKELRMVDLATGLETRLNKPLAVVVEA</sequence>
<feature type="compositionally biased region" description="Basic and acidic residues" evidence="1">
    <location>
        <begin position="655"/>
        <end position="669"/>
    </location>
</feature>
<dbReference type="PANTHER" id="PTHR28159:SF1">
    <property type="entry name" value="TRAFFICKING PROTEIN PARTICLE COMPLEX II-SPECIFIC SUBUNIT 65"/>
    <property type="match status" value="1"/>
</dbReference>
<reference evidence="4" key="1">
    <citation type="submission" date="2016-09" db="EMBL/GenBank/DDBJ databases">
        <authorList>
            <person name="Jeantristanb JTB J.-T."/>
            <person name="Ricardo R."/>
        </authorList>
    </citation>
    <scope>NUCLEOTIDE SEQUENCE [LARGE SCALE GENOMIC DNA]</scope>
</reference>
<feature type="region of interest" description="Disordered" evidence="1">
    <location>
        <begin position="1013"/>
        <end position="1054"/>
    </location>
</feature>
<organism evidence="3 4">
    <name type="scientific">Microbotryum intermedium</name>
    <dbReference type="NCBI Taxonomy" id="269621"/>
    <lineage>
        <taxon>Eukaryota</taxon>
        <taxon>Fungi</taxon>
        <taxon>Dikarya</taxon>
        <taxon>Basidiomycota</taxon>
        <taxon>Pucciniomycotina</taxon>
        <taxon>Microbotryomycetes</taxon>
        <taxon>Microbotryales</taxon>
        <taxon>Microbotryaceae</taxon>
        <taxon>Microbotryum</taxon>
    </lineage>
</organism>
<feature type="domain" description="Trafficking protein particle complex II-specific subunit 65 IgD3" evidence="2">
    <location>
        <begin position="1061"/>
        <end position="1180"/>
    </location>
</feature>
<evidence type="ECO:0000313" key="4">
    <source>
        <dbReference type="Proteomes" id="UP000198372"/>
    </source>
</evidence>
<feature type="region of interest" description="Disordered" evidence="1">
    <location>
        <begin position="36"/>
        <end position="58"/>
    </location>
</feature>
<gene>
    <name evidence="3" type="ORF">BQ2448_7323</name>
</gene>
<dbReference type="InterPro" id="IPR024662">
    <property type="entry name" value="Trs65"/>
</dbReference>
<dbReference type="GO" id="GO:0005802">
    <property type="term" value="C:trans-Golgi network"/>
    <property type="evidence" value="ECO:0007669"/>
    <property type="project" value="TreeGrafter"/>
</dbReference>
<feature type="region of interest" description="Disordered" evidence="1">
    <location>
        <begin position="875"/>
        <end position="954"/>
    </location>
</feature>
<protein>
    <submittedName>
        <fullName evidence="3">BQ2448_7323 protein</fullName>
    </submittedName>
</protein>
<dbReference type="OrthoDB" id="24630at2759"/>
<dbReference type="AlphaFoldDB" id="A0A238FJH8"/>
<evidence type="ECO:0000259" key="2">
    <source>
        <dbReference type="Pfam" id="PF12735"/>
    </source>
</evidence>
<feature type="compositionally biased region" description="Basic and acidic residues" evidence="1">
    <location>
        <begin position="266"/>
        <end position="284"/>
    </location>
</feature>
<accession>A0A238FJH8</accession>
<dbReference type="GO" id="GO:0006891">
    <property type="term" value="P:intra-Golgi vesicle-mediated transport"/>
    <property type="evidence" value="ECO:0007669"/>
    <property type="project" value="InterPro"/>
</dbReference>
<name>A0A238FJH8_9BASI</name>
<proteinExistence type="predicted"/>
<feature type="compositionally biased region" description="Polar residues" evidence="1">
    <location>
        <begin position="925"/>
        <end position="935"/>
    </location>
</feature>
<feature type="compositionally biased region" description="Basic and acidic residues" evidence="1">
    <location>
        <begin position="936"/>
        <end position="950"/>
    </location>
</feature>
<dbReference type="Proteomes" id="UP000198372">
    <property type="component" value="Unassembled WGS sequence"/>
</dbReference>
<dbReference type="PANTHER" id="PTHR28159">
    <property type="entry name" value="TRAFFICKING PROTEIN PARTICLE COMPLEX II-SPECIFIC SUBUNIT 65"/>
    <property type="match status" value="1"/>
</dbReference>